<protein>
    <submittedName>
        <fullName evidence="8">Uncharacterized protein</fullName>
    </submittedName>
</protein>
<dbReference type="PANTHER" id="PTHR45710">
    <property type="entry name" value="C-TYPE LECTIN DOMAIN-CONTAINING PROTEIN 180"/>
    <property type="match status" value="1"/>
</dbReference>
<dbReference type="PROSITE" id="PS50923">
    <property type="entry name" value="SUSHI"/>
    <property type="match status" value="1"/>
</dbReference>
<evidence type="ECO:0000256" key="1">
    <source>
        <dbReference type="ARBA" id="ARBA00022729"/>
    </source>
</evidence>
<evidence type="ECO:0000256" key="5">
    <source>
        <dbReference type="SAM" id="SignalP"/>
    </source>
</evidence>
<evidence type="ECO:0000256" key="4">
    <source>
        <dbReference type="SAM" id="MobiDB-lite"/>
    </source>
</evidence>
<dbReference type="PANTHER" id="PTHR45710:SF26">
    <property type="entry name" value="RH26557P"/>
    <property type="match status" value="1"/>
</dbReference>
<dbReference type="InterPro" id="IPR001304">
    <property type="entry name" value="C-type_lectin-like"/>
</dbReference>
<sequence>MNCKVSQIFLFLLTLQKSSGQLWRNIKWGKNIFDECNQEHQPVVEYYYQNGMQYLFFSQRVTWVEARMLCRSYNSRLAILDTIEKALGVAQSISLSNIVMEDTWLGGRRIDSIWYWIDKENNKSKEIPTEPNVEDYPPWIREPRRPTKECLAIDRRSHEHPNFIDLDCRLQRPFIYGGEIITNPVPSKWVRINKNTFTLYHGKVTWQEAATFCRAQGARLAILKSTIVIRILANSMTKTRPDFETVWIGGHYSYGQWVWMATGSILNSFTDESGFPPWRFGRAEKNNGCLLLDRHIEDNSSFIEMSCDRKRDFVCEEYSDDEEDDWIDEPVKFSYENSSYIIYAPHMTWMKSRIFCNERGSVLAHVEHMNAINWIIDAMGDHPKEISHVWLGGRYNEKTNEWRWIGNGELIPKYKNRFGYPPWAHIEGDIGNEHDNSYCLNLDRTDHVKSYIYGLDCNSKQSFVCKITCDIPPLIKNGTWDCRNQADGRQCLLQCDQSLIMMGIKNVTCTFKNGWMSGLNLIEFPICLQSRDYLFRLLRSLSQDIRKSSGYYIILDHSLSLMKSLSIKFAQQFLTAFPMSNSLKTGLISYISDPPVHLSFNQTDTCAVLSVMHSIENNLVEKSGLKVDINKIHHDISIYNGRRVSIIIFIDSARGAQYTEALQIFKAAGHHIIIIGLREDWEMLLPLATIGFDRRINLFLFERSELEHIINELQANRKKTKCLDDKDSLIPDLTIYKSSTNSITESYSSITIPTKKFSTSIPQSINSNMSIPHLTFPNFPTSQSKISDVPNFQLPDSNPQQLIPNSQPKIPNVPNFQLENPNLQTFIPNVQSKIPNVQNFQPLISNPQPENPNAQSQKYQTEFMDFKDLPESRIREILSTPKIIHNGYEDDTIYRDWIGDNVTQQSPAEKVYKESSTNISQLEFDD</sequence>
<dbReference type="SMART" id="SM00034">
    <property type="entry name" value="CLECT"/>
    <property type="match status" value="3"/>
</dbReference>
<proteinExistence type="predicted"/>
<feature type="domain" description="Sushi" evidence="7">
    <location>
        <begin position="467"/>
        <end position="529"/>
    </location>
</feature>
<keyword evidence="1 5" id="KW-0732">Signal</keyword>
<dbReference type="Proteomes" id="UP001168990">
    <property type="component" value="Unassembled WGS sequence"/>
</dbReference>
<keyword evidence="2" id="KW-1015">Disulfide bond</keyword>
<dbReference type="CDD" id="cd00033">
    <property type="entry name" value="CCP"/>
    <property type="match status" value="1"/>
</dbReference>
<reference evidence="8" key="2">
    <citation type="submission" date="2023-03" db="EMBL/GenBank/DDBJ databases">
        <authorList>
            <person name="Inwood S.N."/>
            <person name="Skelly J.G."/>
            <person name="Guhlin J."/>
            <person name="Harrop T.W.R."/>
            <person name="Goldson S.G."/>
            <person name="Dearden P.K."/>
        </authorList>
    </citation>
    <scope>NUCLEOTIDE SEQUENCE</scope>
    <source>
        <strain evidence="8">Irish</strain>
        <tissue evidence="8">Whole body</tissue>
    </source>
</reference>
<comment type="caution">
    <text evidence="3">Lacks conserved residue(s) required for the propagation of feature annotation.</text>
</comment>
<comment type="caution">
    <text evidence="8">The sequence shown here is derived from an EMBL/GenBank/DDBJ whole genome shotgun (WGS) entry which is preliminary data.</text>
</comment>
<keyword evidence="9" id="KW-1185">Reference proteome</keyword>
<keyword evidence="3" id="KW-0768">Sushi</keyword>
<organism evidence="8 9">
    <name type="scientific">Microctonus aethiopoides</name>
    <dbReference type="NCBI Taxonomy" id="144406"/>
    <lineage>
        <taxon>Eukaryota</taxon>
        <taxon>Metazoa</taxon>
        <taxon>Ecdysozoa</taxon>
        <taxon>Arthropoda</taxon>
        <taxon>Hexapoda</taxon>
        <taxon>Insecta</taxon>
        <taxon>Pterygota</taxon>
        <taxon>Neoptera</taxon>
        <taxon>Endopterygota</taxon>
        <taxon>Hymenoptera</taxon>
        <taxon>Apocrita</taxon>
        <taxon>Ichneumonoidea</taxon>
        <taxon>Braconidae</taxon>
        <taxon>Euphorinae</taxon>
        <taxon>Microctonus</taxon>
    </lineage>
</organism>
<name>A0AA39KS12_9HYME</name>
<reference evidence="8" key="1">
    <citation type="journal article" date="2023" name="bioRxiv">
        <title>Scaffold-level genome assemblies of two parasitoid biocontrol wasps reveal the parthenogenesis mechanism and an associated novel virus.</title>
        <authorList>
            <person name="Inwood S."/>
            <person name="Skelly J."/>
            <person name="Guhlin J."/>
            <person name="Harrop T."/>
            <person name="Goldson S."/>
            <person name="Dearden P."/>
        </authorList>
    </citation>
    <scope>NUCLEOTIDE SEQUENCE</scope>
    <source>
        <strain evidence="8">Irish</strain>
        <tissue evidence="8">Whole body</tissue>
    </source>
</reference>
<feature type="compositionally biased region" description="Polar residues" evidence="4">
    <location>
        <begin position="914"/>
        <end position="926"/>
    </location>
</feature>
<dbReference type="InterPro" id="IPR000436">
    <property type="entry name" value="Sushi_SCR_CCP_dom"/>
</dbReference>
<feature type="signal peptide" evidence="5">
    <location>
        <begin position="1"/>
        <end position="20"/>
    </location>
</feature>
<dbReference type="InterPro" id="IPR035976">
    <property type="entry name" value="Sushi/SCR/CCP_sf"/>
</dbReference>
<dbReference type="InterPro" id="IPR016187">
    <property type="entry name" value="CTDL_fold"/>
</dbReference>
<feature type="region of interest" description="Disordered" evidence="4">
    <location>
        <begin position="907"/>
        <end position="926"/>
    </location>
</feature>
<dbReference type="InterPro" id="IPR016186">
    <property type="entry name" value="C-type_lectin-like/link_sf"/>
</dbReference>
<dbReference type="SUPFAM" id="SSF56436">
    <property type="entry name" value="C-type lectin-like"/>
    <property type="match status" value="3"/>
</dbReference>
<feature type="domain" description="C-type lectin" evidence="6">
    <location>
        <begin position="192"/>
        <end position="316"/>
    </location>
</feature>
<dbReference type="SUPFAM" id="SSF57535">
    <property type="entry name" value="Complement control module/SCR domain"/>
    <property type="match status" value="1"/>
</dbReference>
<evidence type="ECO:0000256" key="2">
    <source>
        <dbReference type="ARBA" id="ARBA00023157"/>
    </source>
</evidence>
<dbReference type="Pfam" id="PF00059">
    <property type="entry name" value="Lectin_C"/>
    <property type="match status" value="3"/>
</dbReference>
<feature type="domain" description="C-type lectin" evidence="6">
    <location>
        <begin position="335"/>
        <end position="466"/>
    </location>
</feature>
<dbReference type="InterPro" id="IPR050828">
    <property type="entry name" value="C-type_lectin/matrix_domain"/>
</dbReference>
<evidence type="ECO:0000259" key="6">
    <source>
        <dbReference type="PROSITE" id="PS50041"/>
    </source>
</evidence>
<dbReference type="PROSITE" id="PS50041">
    <property type="entry name" value="C_TYPE_LECTIN_2"/>
    <property type="match status" value="3"/>
</dbReference>
<evidence type="ECO:0000313" key="8">
    <source>
        <dbReference type="EMBL" id="KAK0171624.1"/>
    </source>
</evidence>
<accession>A0AA39KS12</accession>
<dbReference type="Gene3D" id="3.10.100.10">
    <property type="entry name" value="Mannose-Binding Protein A, subunit A"/>
    <property type="match status" value="3"/>
</dbReference>
<dbReference type="EMBL" id="JAQQBS010000002">
    <property type="protein sequence ID" value="KAK0171624.1"/>
    <property type="molecule type" value="Genomic_DNA"/>
</dbReference>
<evidence type="ECO:0000259" key="7">
    <source>
        <dbReference type="PROSITE" id="PS50923"/>
    </source>
</evidence>
<evidence type="ECO:0000256" key="3">
    <source>
        <dbReference type="PROSITE-ProRule" id="PRU00302"/>
    </source>
</evidence>
<feature type="chain" id="PRO_5041463152" evidence="5">
    <location>
        <begin position="21"/>
        <end position="926"/>
    </location>
</feature>
<dbReference type="AlphaFoldDB" id="A0AA39KS12"/>
<dbReference type="CDD" id="cd00037">
    <property type="entry name" value="CLECT"/>
    <property type="match status" value="3"/>
</dbReference>
<dbReference type="SMART" id="SM00032">
    <property type="entry name" value="CCP"/>
    <property type="match status" value="1"/>
</dbReference>
<feature type="domain" description="C-type lectin" evidence="6">
    <location>
        <begin position="49"/>
        <end position="175"/>
    </location>
</feature>
<evidence type="ECO:0000313" key="9">
    <source>
        <dbReference type="Proteomes" id="UP001168990"/>
    </source>
</evidence>
<dbReference type="Pfam" id="PF00084">
    <property type="entry name" value="Sushi"/>
    <property type="match status" value="1"/>
</dbReference>
<gene>
    <name evidence="8" type="ORF">PV328_005055</name>
</gene>